<accession>A0A8J4WUF6</accession>
<organism evidence="2 3">
    <name type="scientific">Clarias magur</name>
    <name type="common">Asian catfish</name>
    <name type="synonym">Macropteronotus magur</name>
    <dbReference type="NCBI Taxonomy" id="1594786"/>
    <lineage>
        <taxon>Eukaryota</taxon>
        <taxon>Metazoa</taxon>
        <taxon>Chordata</taxon>
        <taxon>Craniata</taxon>
        <taxon>Vertebrata</taxon>
        <taxon>Euteleostomi</taxon>
        <taxon>Actinopterygii</taxon>
        <taxon>Neopterygii</taxon>
        <taxon>Teleostei</taxon>
        <taxon>Ostariophysi</taxon>
        <taxon>Siluriformes</taxon>
        <taxon>Clariidae</taxon>
        <taxon>Clarias</taxon>
    </lineage>
</organism>
<name>A0A8J4WUF6_CLAMG</name>
<dbReference type="Proteomes" id="UP000727407">
    <property type="component" value="Unassembled WGS sequence"/>
</dbReference>
<gene>
    <name evidence="2" type="ORF">DAT39_018916</name>
</gene>
<protein>
    <submittedName>
        <fullName evidence="2">Uncharacterized protein</fullName>
    </submittedName>
</protein>
<keyword evidence="3" id="KW-1185">Reference proteome</keyword>
<dbReference type="AlphaFoldDB" id="A0A8J4WUF6"/>
<feature type="region of interest" description="Disordered" evidence="1">
    <location>
        <begin position="73"/>
        <end position="112"/>
    </location>
</feature>
<evidence type="ECO:0000313" key="2">
    <source>
        <dbReference type="EMBL" id="KAF5891392.1"/>
    </source>
</evidence>
<proteinExistence type="predicted"/>
<evidence type="ECO:0000256" key="1">
    <source>
        <dbReference type="SAM" id="MobiDB-lite"/>
    </source>
</evidence>
<evidence type="ECO:0000313" key="3">
    <source>
        <dbReference type="Proteomes" id="UP000727407"/>
    </source>
</evidence>
<comment type="caution">
    <text evidence="2">The sequence shown here is derived from an EMBL/GenBank/DDBJ whole genome shotgun (WGS) entry which is preliminary data.</text>
</comment>
<dbReference type="EMBL" id="QNUK01000590">
    <property type="protein sequence ID" value="KAF5891392.1"/>
    <property type="molecule type" value="Genomic_DNA"/>
</dbReference>
<reference evidence="2" key="1">
    <citation type="submission" date="2020-07" db="EMBL/GenBank/DDBJ databases">
        <title>Clarias magur genome sequencing, assembly and annotation.</title>
        <authorList>
            <person name="Kushwaha B."/>
            <person name="Kumar R."/>
            <person name="Das P."/>
            <person name="Joshi C.G."/>
            <person name="Kumar D."/>
            <person name="Nagpure N.S."/>
            <person name="Pandey M."/>
            <person name="Agarwal S."/>
            <person name="Srivastava S."/>
            <person name="Singh M."/>
            <person name="Sahoo L."/>
            <person name="Jayasankar P."/>
            <person name="Meher P.K."/>
            <person name="Koringa P.G."/>
            <person name="Iquebal M.A."/>
            <person name="Das S.P."/>
            <person name="Bit A."/>
            <person name="Patnaik S."/>
            <person name="Patel N."/>
            <person name="Shah T.M."/>
            <person name="Hinsu A."/>
            <person name="Jena J.K."/>
        </authorList>
    </citation>
    <scope>NUCLEOTIDE SEQUENCE</scope>
    <source>
        <strain evidence="2">CIFAMagur01</strain>
        <tissue evidence="2">Testis</tissue>
    </source>
</reference>
<sequence length="112" mass="12028">MSVVSLPLSAGEDTLEMHSMDLEMETATTAESRTGIITDRRSPLPGKFSVRHKFSDNLYSACFSGQVQHTTDAARPDFLHPGAGIPRSLDTAAAEDARQAPDEDLSPSAILL</sequence>